<evidence type="ECO:0000259" key="5">
    <source>
        <dbReference type="Pfam" id="PF04500"/>
    </source>
</evidence>
<keyword evidence="1" id="KW-0479">Metal-binding</keyword>
<dbReference type="KEGG" id="cqu:CpipJ_CPIJ001629"/>
<feature type="region of interest" description="Disordered" evidence="4">
    <location>
        <begin position="487"/>
        <end position="524"/>
    </location>
</feature>
<proteinExistence type="predicted"/>
<dbReference type="AlphaFoldDB" id="B0W385"/>
<feature type="compositionally biased region" description="Basic residues" evidence="4">
    <location>
        <begin position="488"/>
        <end position="498"/>
    </location>
</feature>
<feature type="compositionally biased region" description="Polar residues" evidence="4">
    <location>
        <begin position="863"/>
        <end position="879"/>
    </location>
</feature>
<keyword evidence="3" id="KW-0862">Zinc</keyword>
<dbReference type="HOGENOM" id="CLU_310404_0_0_1"/>
<keyword evidence="2" id="KW-0863">Zinc-finger</keyword>
<feature type="domain" description="FLYWCH-type" evidence="5">
    <location>
        <begin position="433"/>
        <end position="491"/>
    </location>
</feature>
<sequence>MNYQQPNAPFLHDWEIPQTSQWYTVPTLQYAQNSRGRPCVMFRGHRYRFQTRTASFLAYWRCFKEKCMASLCTRGNHWAKLGPQPHRHARVTNDISQKTNAGDSDTVNDPDNPPLLMEGQEPIPKKWYTAPLRIFQNKRGTTNLNFRGYIYFKGRPGRNDTCSWTCSRFKCRSKLVTHQPTVLESNQVPKPSTWYYVELQYAKNSNGSILLFRGYRYDRQKLFPDAVISWKCSERDCPAMVFTLGENCLKIKSHAHNHACLGNKAMVFSKKVSQLAPQYQNVQPALQAPSKPPPLLHDHQTPMPSIWYTVPLKFFRNKVSKLSVRFHGHEYNMEKKTRSGDTVTWICPKPACSSFIITRGKDQVWLCPRLHNHAPSVFRALRVKQSDQKLADGGQAQKASTAPKQSVPKIGPPVLQPDEIPQVGRWYTVKLEYTKNRQGFRCITFRGHRYNCETVKANDAFSWRCYKTKCMALLNTQRDDRLMVGPHAHTHPRFGSHQKTHERDVDGETVDPENPPPLPDDQEPSFRTWYTVPLRFFESKRGKRNLSFRGYGFHVSRTARLAGTIGWTCSRQGCTCRVITRGVDKLWYGPNNHNHGGPRRGRPVSSVGEGAAEPSILQADQIPVPRTWYKADLQYTTTRGGDRCFVFRGHRYNLVSENTWRCAEQTCPALMYTRAVNEIRVGRHGHNHPRRGNYQRIHEQDFDTVVVNPGNTPLLYDNLAPKPEVWYTTPVPMHTTQKYISFRGFSYRVEKTISKHNTVAWVCPNATCESRIITRGYNQIWFDSIEHSHAASKRSVEATSVRKPLEQPKGGNARKSAVKDSTSKKDKRVSFVEDATTNEEKQTNHDDVRITRSSEAKKRRTTSPKSNTQAEQVSSTIARRNSAIPKSFSKESESNGSPQHAVPSQTRRRSSIHSSATDKDNPLMVWLPNASESTPQLPKAQEESIEIE</sequence>
<dbReference type="InterPro" id="IPR007588">
    <property type="entry name" value="Znf_FLYWCH"/>
</dbReference>
<evidence type="ECO:0000313" key="8">
    <source>
        <dbReference type="Proteomes" id="UP000002320"/>
    </source>
</evidence>
<dbReference type="Pfam" id="PF04500">
    <property type="entry name" value="FLYWCH"/>
    <property type="match status" value="5"/>
</dbReference>
<feature type="compositionally biased region" description="Polar residues" evidence="4">
    <location>
        <begin position="894"/>
        <end position="905"/>
    </location>
</feature>
<reference evidence="7" key="2">
    <citation type="submission" date="2020-05" db="UniProtKB">
        <authorList>
            <consortium name="EnsemblMetazoa"/>
        </authorList>
    </citation>
    <scope>IDENTIFICATION</scope>
    <source>
        <strain evidence="7">JHB</strain>
    </source>
</reference>
<name>B0W385_CULQU</name>
<feature type="region of interest" description="Disordered" evidence="4">
    <location>
        <begin position="389"/>
        <end position="415"/>
    </location>
</feature>
<keyword evidence="8" id="KW-1185">Reference proteome</keyword>
<accession>B0W385</accession>
<dbReference type="Gene3D" id="2.20.25.240">
    <property type="match status" value="8"/>
</dbReference>
<organism>
    <name type="scientific">Culex quinquefasciatus</name>
    <name type="common">Southern house mosquito</name>
    <name type="synonym">Culex pungens</name>
    <dbReference type="NCBI Taxonomy" id="7176"/>
    <lineage>
        <taxon>Eukaryota</taxon>
        <taxon>Metazoa</taxon>
        <taxon>Ecdysozoa</taxon>
        <taxon>Arthropoda</taxon>
        <taxon>Hexapoda</taxon>
        <taxon>Insecta</taxon>
        <taxon>Pterygota</taxon>
        <taxon>Neoptera</taxon>
        <taxon>Endopterygota</taxon>
        <taxon>Diptera</taxon>
        <taxon>Nematocera</taxon>
        <taxon>Culicoidea</taxon>
        <taxon>Culicidae</taxon>
        <taxon>Culicinae</taxon>
        <taxon>Culicini</taxon>
        <taxon>Culex</taxon>
        <taxon>Culex</taxon>
    </lineage>
</organism>
<feature type="domain" description="FLYWCH-type" evidence="5">
    <location>
        <begin position="136"/>
        <end position="182"/>
    </location>
</feature>
<evidence type="ECO:0000256" key="2">
    <source>
        <dbReference type="ARBA" id="ARBA00022771"/>
    </source>
</evidence>
<reference evidence="6" key="1">
    <citation type="submission" date="2007-03" db="EMBL/GenBank/DDBJ databases">
        <title>Annotation of Culex pipiens quinquefasciatus.</title>
        <authorList>
            <consortium name="The Broad Institute Genome Sequencing Platform"/>
            <person name="Atkinson P.W."/>
            <person name="Hemingway J."/>
            <person name="Christensen B.M."/>
            <person name="Higgs S."/>
            <person name="Kodira C."/>
            <person name="Hannick L."/>
            <person name="Megy K."/>
            <person name="O'Leary S."/>
            <person name="Pearson M."/>
            <person name="Haas B.J."/>
            <person name="Mauceli E."/>
            <person name="Wortman J.R."/>
            <person name="Lee N.H."/>
            <person name="Guigo R."/>
            <person name="Stanke M."/>
            <person name="Alvarado L."/>
            <person name="Amedeo P."/>
            <person name="Antoine C.H."/>
            <person name="Arensburger P."/>
            <person name="Bidwell S.L."/>
            <person name="Crawford M."/>
            <person name="Camaro F."/>
            <person name="Devon K."/>
            <person name="Engels R."/>
            <person name="Hammond M."/>
            <person name="Howarth C."/>
            <person name="Koehrsen M."/>
            <person name="Lawson D."/>
            <person name="Montgomery P."/>
            <person name="Nene V."/>
            <person name="Nusbaum C."/>
            <person name="Puiu D."/>
            <person name="Romero-Severson J."/>
            <person name="Severson D.W."/>
            <person name="Shumway M."/>
            <person name="Sisk P."/>
            <person name="Stolte C."/>
            <person name="Zeng Q."/>
            <person name="Eisenstadt E."/>
            <person name="Fraser-Liggett C."/>
            <person name="Strausberg R."/>
            <person name="Galagan J."/>
            <person name="Birren B."/>
            <person name="Collins F.H."/>
        </authorList>
    </citation>
    <scope>NUCLEOTIDE SEQUENCE [LARGE SCALE GENOMIC DNA]</scope>
    <source>
        <strain evidence="6">JHB</strain>
    </source>
</reference>
<evidence type="ECO:0000256" key="3">
    <source>
        <dbReference type="ARBA" id="ARBA00022833"/>
    </source>
</evidence>
<dbReference type="InParanoid" id="B0W385"/>
<protein>
    <submittedName>
        <fullName evidence="6">Predicted protein</fullName>
    </submittedName>
</protein>
<feature type="domain" description="FLYWCH-type" evidence="5">
    <location>
        <begin position="536"/>
        <end position="595"/>
    </location>
</feature>
<evidence type="ECO:0000313" key="7">
    <source>
        <dbReference type="EnsemblMetazoa" id="CPIJ001629-PA"/>
    </source>
</evidence>
<evidence type="ECO:0000256" key="4">
    <source>
        <dbReference type="SAM" id="MobiDB-lite"/>
    </source>
</evidence>
<feature type="compositionally biased region" description="Basic and acidic residues" evidence="4">
    <location>
        <begin position="817"/>
        <end position="831"/>
    </location>
</feature>
<feature type="compositionally biased region" description="Basic and acidic residues" evidence="4">
    <location>
        <begin position="838"/>
        <end position="856"/>
    </location>
</feature>
<dbReference type="EMBL" id="DS231831">
    <property type="protein sequence ID" value="EDS31228.1"/>
    <property type="molecule type" value="Genomic_DNA"/>
</dbReference>
<dbReference type="Proteomes" id="UP000002320">
    <property type="component" value="Unassembled WGS sequence"/>
</dbReference>
<feature type="domain" description="FLYWCH-type" evidence="5">
    <location>
        <begin position="30"/>
        <end position="88"/>
    </location>
</feature>
<evidence type="ECO:0000313" key="6">
    <source>
        <dbReference type="EMBL" id="EDS31228.1"/>
    </source>
</evidence>
<evidence type="ECO:0000256" key="1">
    <source>
        <dbReference type="ARBA" id="ARBA00022723"/>
    </source>
</evidence>
<dbReference type="EnsemblMetazoa" id="CPIJ001629-RA">
    <property type="protein sequence ID" value="CPIJ001629-PA"/>
    <property type="gene ID" value="CPIJ001629"/>
</dbReference>
<gene>
    <name evidence="7" type="primary">6032597</name>
    <name evidence="6" type="ORF">CpipJ_CPIJ001629</name>
</gene>
<feature type="region of interest" description="Disordered" evidence="4">
    <location>
        <begin position="792"/>
        <end position="948"/>
    </location>
</feature>
<feature type="domain" description="FLYWCH-type" evidence="5">
    <location>
        <begin position="207"/>
        <end position="258"/>
    </location>
</feature>
<dbReference type="GO" id="GO:0008270">
    <property type="term" value="F:zinc ion binding"/>
    <property type="evidence" value="ECO:0007669"/>
    <property type="project" value="UniProtKB-KW"/>
</dbReference>
<dbReference type="VEuPathDB" id="VectorBase:CPIJ001629"/>